<organism evidence="1 2">
    <name type="scientific">Thermosipho melanesiensis</name>
    <dbReference type="NCBI Taxonomy" id="46541"/>
    <lineage>
        <taxon>Bacteria</taxon>
        <taxon>Thermotogati</taxon>
        <taxon>Thermotogota</taxon>
        <taxon>Thermotogae</taxon>
        <taxon>Thermotogales</taxon>
        <taxon>Fervidobacteriaceae</taxon>
        <taxon>Thermosipho</taxon>
    </lineage>
</organism>
<name>A0ABM6GE37_9BACT</name>
<dbReference type="Gene3D" id="2.120.10.30">
    <property type="entry name" value="TolB, C-terminal domain"/>
    <property type="match status" value="1"/>
</dbReference>
<proteinExistence type="predicted"/>
<gene>
    <name evidence="1" type="ORF">BW47_04525</name>
</gene>
<evidence type="ECO:0000313" key="2">
    <source>
        <dbReference type="Proteomes" id="UP000185490"/>
    </source>
</evidence>
<keyword evidence="2" id="KW-1185">Reference proteome</keyword>
<reference evidence="1 2" key="1">
    <citation type="submission" date="2014-02" db="EMBL/GenBank/DDBJ databases">
        <title>Diversity of Thermotogales isolates from hydrothermal vents.</title>
        <authorList>
            <person name="Haverkamp T.H.A."/>
            <person name="Lossouarn J."/>
            <person name="Geslin C."/>
            <person name="Nesbo C.L."/>
        </authorList>
    </citation>
    <scope>NUCLEOTIDE SEQUENCE [LARGE SCALE GENOMIC DNA]</scope>
    <source>
        <strain evidence="1 2">431</strain>
    </source>
</reference>
<dbReference type="Proteomes" id="UP000185490">
    <property type="component" value="Chromosome"/>
</dbReference>
<protein>
    <recommendedName>
        <fullName evidence="3">ATP/GTP-binding protein</fullName>
    </recommendedName>
</protein>
<sequence length="244" mass="28315">MKIFLTLLFSIWGLFSPESVISNNGEYFITQMGKLYVKDGTIIHMTKDKTESLLKLVDPRGMYLEDNFLWVVDFDRVVRLDLETGKYKNFYANFPRYLNDIVKYKGSFYVTDTYGNTIYRINDEKKLEVVFNIKSPNGITTDGEYLYVISFTSPAVVYKCDENKVISSFTLKDVNGGDGIFFGDNLFFVSGYNSKNVVVYNDKWEKLFEKTGFSSPADLYYSKKTLYVPDMKEGKIYVFKVENE</sequence>
<evidence type="ECO:0008006" key="3">
    <source>
        <dbReference type="Google" id="ProtNLM"/>
    </source>
</evidence>
<evidence type="ECO:0000313" key="1">
    <source>
        <dbReference type="EMBL" id="APT73832.1"/>
    </source>
</evidence>
<dbReference type="EMBL" id="CP007389">
    <property type="protein sequence ID" value="APT73832.1"/>
    <property type="molecule type" value="Genomic_DNA"/>
</dbReference>
<dbReference type="RefSeq" id="WP_012057063.1">
    <property type="nucleotide sequence ID" value="NZ_CP007389.1"/>
</dbReference>
<accession>A0ABM6GE37</accession>
<dbReference type="InterPro" id="IPR011042">
    <property type="entry name" value="6-blade_b-propeller_TolB-like"/>
</dbReference>
<dbReference type="SUPFAM" id="SSF101898">
    <property type="entry name" value="NHL repeat"/>
    <property type="match status" value="1"/>
</dbReference>